<organism evidence="1 2">
    <name type="scientific">Lagenidium giganteum</name>
    <dbReference type="NCBI Taxonomy" id="4803"/>
    <lineage>
        <taxon>Eukaryota</taxon>
        <taxon>Sar</taxon>
        <taxon>Stramenopiles</taxon>
        <taxon>Oomycota</taxon>
        <taxon>Peronosporomycetes</taxon>
        <taxon>Pythiales</taxon>
        <taxon>Pythiaceae</taxon>
    </lineage>
</organism>
<reference evidence="1" key="2">
    <citation type="journal article" date="2023" name="Microbiol Resour">
        <title>Decontamination and Annotation of the Draft Genome Sequence of the Oomycete Lagenidium giganteum ARSEF 373.</title>
        <authorList>
            <person name="Morgan W.R."/>
            <person name="Tartar A."/>
        </authorList>
    </citation>
    <scope>NUCLEOTIDE SEQUENCE</scope>
    <source>
        <strain evidence="1">ARSEF 373</strain>
    </source>
</reference>
<proteinExistence type="predicted"/>
<evidence type="ECO:0000313" key="2">
    <source>
        <dbReference type="Proteomes" id="UP001146120"/>
    </source>
</evidence>
<dbReference type="EMBL" id="DAKRPA010000152">
    <property type="protein sequence ID" value="DAZ96907.1"/>
    <property type="molecule type" value="Genomic_DNA"/>
</dbReference>
<evidence type="ECO:0000313" key="1">
    <source>
        <dbReference type="EMBL" id="DAZ96907.1"/>
    </source>
</evidence>
<reference evidence="1" key="1">
    <citation type="submission" date="2022-11" db="EMBL/GenBank/DDBJ databases">
        <authorList>
            <person name="Morgan W.R."/>
            <person name="Tartar A."/>
        </authorList>
    </citation>
    <scope>NUCLEOTIDE SEQUENCE</scope>
    <source>
        <strain evidence="1">ARSEF 373</strain>
    </source>
</reference>
<accession>A0AAV2YPC5</accession>
<keyword evidence="2" id="KW-1185">Reference proteome</keyword>
<sequence>MNTSLRPNLNALSDVESIVDSDSDVDSTIVNDVESAHQAGKSDRKIGTVPLSAAASLRLTQGQHFQSREACTRHIHDFALAQGKRAIINRKRSGGASI</sequence>
<gene>
    <name evidence="1" type="ORF">N0F65_008918</name>
</gene>
<comment type="caution">
    <text evidence="1">The sequence shown here is derived from an EMBL/GenBank/DDBJ whole genome shotgun (WGS) entry which is preliminary data.</text>
</comment>
<name>A0AAV2YPC5_9STRA</name>
<protein>
    <submittedName>
        <fullName evidence="1">Uncharacterized protein</fullName>
    </submittedName>
</protein>
<dbReference type="Proteomes" id="UP001146120">
    <property type="component" value="Unassembled WGS sequence"/>
</dbReference>
<dbReference type="AlphaFoldDB" id="A0AAV2YPC5"/>